<feature type="domain" description="BTB" evidence="1">
    <location>
        <begin position="14"/>
        <end position="83"/>
    </location>
</feature>
<dbReference type="AlphaFoldDB" id="A0A2I2GRZ4"/>
<accession>A0A2I2GRZ4</accession>
<evidence type="ECO:0000313" key="3">
    <source>
        <dbReference type="Proteomes" id="UP000234275"/>
    </source>
</evidence>
<reference evidence="2 3" key="1">
    <citation type="submission" date="2016-12" db="EMBL/GenBank/DDBJ databases">
        <title>The genomes of Aspergillus section Nigri reveals drivers in fungal speciation.</title>
        <authorList>
            <consortium name="DOE Joint Genome Institute"/>
            <person name="Vesth T.C."/>
            <person name="Nybo J."/>
            <person name="Theobald S."/>
            <person name="Brandl J."/>
            <person name="Frisvad J.C."/>
            <person name="Nielsen K.F."/>
            <person name="Lyhne E.K."/>
            <person name="Kogle M.E."/>
            <person name="Kuo A."/>
            <person name="Riley R."/>
            <person name="Clum A."/>
            <person name="Nolan M."/>
            <person name="Lipzen A."/>
            <person name="Salamov A."/>
            <person name="Henrissat B."/>
            <person name="Wiebenga A."/>
            <person name="De Vries R.P."/>
            <person name="Grigoriev I.V."/>
            <person name="Mortensen U.H."/>
            <person name="Andersen M.R."/>
            <person name="Baker S.E."/>
        </authorList>
    </citation>
    <scope>NUCLEOTIDE SEQUENCE [LARGE SCALE GENOMIC DNA]</scope>
    <source>
        <strain evidence="2 3">IBT 23096</strain>
    </source>
</reference>
<dbReference type="GeneID" id="36555120"/>
<protein>
    <recommendedName>
        <fullName evidence="1">BTB domain-containing protein</fullName>
    </recommendedName>
</protein>
<proteinExistence type="predicted"/>
<dbReference type="PROSITE" id="PS50097">
    <property type="entry name" value="BTB"/>
    <property type="match status" value="1"/>
</dbReference>
<dbReference type="OrthoDB" id="6359816at2759"/>
<dbReference type="EMBL" id="MSFO01000001">
    <property type="protein sequence ID" value="PLB55646.1"/>
    <property type="molecule type" value="Genomic_DNA"/>
</dbReference>
<dbReference type="PANTHER" id="PTHR47843">
    <property type="entry name" value="BTB DOMAIN-CONTAINING PROTEIN-RELATED"/>
    <property type="match status" value="1"/>
</dbReference>
<evidence type="ECO:0000313" key="2">
    <source>
        <dbReference type="EMBL" id="PLB55646.1"/>
    </source>
</evidence>
<dbReference type="SUPFAM" id="SSF54695">
    <property type="entry name" value="POZ domain"/>
    <property type="match status" value="1"/>
</dbReference>
<dbReference type="PANTHER" id="PTHR47843:SF2">
    <property type="entry name" value="BTB DOMAIN-CONTAINING PROTEIN"/>
    <property type="match status" value="1"/>
</dbReference>
<keyword evidence="3" id="KW-1185">Reference proteome</keyword>
<gene>
    <name evidence="2" type="ORF">P170DRAFT_422176</name>
</gene>
<dbReference type="InterPro" id="IPR000210">
    <property type="entry name" value="BTB/POZ_dom"/>
</dbReference>
<organism evidence="2 3">
    <name type="scientific">Aspergillus steynii IBT 23096</name>
    <dbReference type="NCBI Taxonomy" id="1392250"/>
    <lineage>
        <taxon>Eukaryota</taxon>
        <taxon>Fungi</taxon>
        <taxon>Dikarya</taxon>
        <taxon>Ascomycota</taxon>
        <taxon>Pezizomycotina</taxon>
        <taxon>Eurotiomycetes</taxon>
        <taxon>Eurotiomycetidae</taxon>
        <taxon>Eurotiales</taxon>
        <taxon>Aspergillaceae</taxon>
        <taxon>Aspergillus</taxon>
        <taxon>Aspergillus subgen. Circumdati</taxon>
    </lineage>
</organism>
<dbReference type="RefSeq" id="XP_024710948.1">
    <property type="nucleotide sequence ID" value="XM_024847421.1"/>
</dbReference>
<dbReference type="VEuPathDB" id="FungiDB:P170DRAFT_422176"/>
<name>A0A2I2GRZ4_9EURO</name>
<dbReference type="Gene3D" id="3.30.710.10">
    <property type="entry name" value="Potassium Channel Kv1.1, Chain A"/>
    <property type="match status" value="1"/>
</dbReference>
<dbReference type="InterPro" id="IPR011333">
    <property type="entry name" value="SKP1/BTB/POZ_sf"/>
</dbReference>
<dbReference type="CDD" id="cd18186">
    <property type="entry name" value="BTB_POZ_ZBTB_KLHL-like"/>
    <property type="match status" value="1"/>
</dbReference>
<comment type="caution">
    <text evidence="2">The sequence shown here is derived from an EMBL/GenBank/DDBJ whole genome shotgun (WGS) entry which is preliminary data.</text>
</comment>
<dbReference type="STRING" id="1392250.A0A2I2GRZ4"/>
<sequence>MAEQPLSEFLYSGALVQLRSSDSNQPFYVHKALLESKCKVIYSALSRGFLESQEGVYTCTDTTHATLARAVEWMYSGNYPLLSKQELGADARQDSMDTRQEEKANNLSELAEEMKNHPVMTHLQLYIFGEVYLIPDLKQAAHEELTRWCSCIVQGLSPPQALIALLHMAFSNIKPDDRLLHWFAHFSSWRLDVLRQQPLFNDLLLEHPVLGSLMMASVRPASDYPYY</sequence>
<evidence type="ECO:0000259" key="1">
    <source>
        <dbReference type="PROSITE" id="PS50097"/>
    </source>
</evidence>
<dbReference type="Proteomes" id="UP000234275">
    <property type="component" value="Unassembled WGS sequence"/>
</dbReference>